<dbReference type="RefSeq" id="WP_211628332.1">
    <property type="nucleotide sequence ID" value="NZ_CP053587.1"/>
</dbReference>
<accession>A0AA96WR37</accession>
<dbReference type="SUPFAM" id="SSF52091">
    <property type="entry name" value="SpoIIaa-like"/>
    <property type="match status" value="1"/>
</dbReference>
<feature type="domain" description="STAS" evidence="1">
    <location>
        <begin position="28"/>
        <end position="119"/>
    </location>
</feature>
<dbReference type="Pfam" id="PF01740">
    <property type="entry name" value="STAS"/>
    <property type="match status" value="1"/>
</dbReference>
<dbReference type="InterPro" id="IPR002645">
    <property type="entry name" value="STAS_dom"/>
</dbReference>
<dbReference type="PROSITE" id="PS50801">
    <property type="entry name" value="STAS"/>
    <property type="match status" value="1"/>
</dbReference>
<dbReference type="InterPro" id="IPR036513">
    <property type="entry name" value="STAS_dom_sf"/>
</dbReference>
<protein>
    <recommendedName>
        <fullName evidence="1">STAS domain-containing protein</fullName>
    </recommendedName>
</protein>
<name>A0AA96WR37_9CYAN</name>
<gene>
    <name evidence="2" type="ORF">HJG54_33175</name>
</gene>
<evidence type="ECO:0000313" key="2">
    <source>
        <dbReference type="EMBL" id="WNZ27701.1"/>
    </source>
</evidence>
<sequence length="119" mass="13375">MVTQEVQGENYNVVYDHTVATIYFQGSLRLSGMADYQPIADLLNQASEQADTSITLDLKALNFLNSSGINMLSKFVIGMRKKNTVQVIVRGSEEVPWQEKSLQNLQRLMPTLQLELEAP</sequence>
<dbReference type="NCBIfam" id="NF047705">
    <property type="entry name" value="slr1659_superfam"/>
    <property type="match status" value="1"/>
</dbReference>
<reference evidence="2" key="1">
    <citation type="submission" date="2020-05" db="EMBL/GenBank/DDBJ databases">
        <authorList>
            <person name="Zhu T."/>
            <person name="Keshari N."/>
            <person name="Lu X."/>
        </authorList>
    </citation>
    <scope>NUCLEOTIDE SEQUENCE</scope>
    <source>
        <strain evidence="2">NK1-12</strain>
    </source>
</reference>
<dbReference type="Gene3D" id="3.30.750.24">
    <property type="entry name" value="STAS domain"/>
    <property type="match status" value="1"/>
</dbReference>
<evidence type="ECO:0000259" key="1">
    <source>
        <dbReference type="PROSITE" id="PS50801"/>
    </source>
</evidence>
<organism evidence="2">
    <name type="scientific">Leptolyngbya sp. NK1-12</name>
    <dbReference type="NCBI Taxonomy" id="2547451"/>
    <lineage>
        <taxon>Bacteria</taxon>
        <taxon>Bacillati</taxon>
        <taxon>Cyanobacteriota</taxon>
        <taxon>Cyanophyceae</taxon>
        <taxon>Leptolyngbyales</taxon>
        <taxon>Leptolyngbyaceae</taxon>
        <taxon>Leptolyngbya group</taxon>
        <taxon>Leptolyngbya</taxon>
    </lineage>
</organism>
<dbReference type="AlphaFoldDB" id="A0AA96WR37"/>
<proteinExistence type="predicted"/>
<dbReference type="EMBL" id="CP053587">
    <property type="protein sequence ID" value="WNZ27701.1"/>
    <property type="molecule type" value="Genomic_DNA"/>
</dbReference>